<evidence type="ECO:0000313" key="3">
    <source>
        <dbReference type="Proteomes" id="UP000482800"/>
    </source>
</evidence>
<proteinExistence type="predicted"/>
<gene>
    <name evidence="2" type="ORF">Phou_024960</name>
</gene>
<feature type="compositionally biased region" description="Polar residues" evidence="1">
    <location>
        <begin position="47"/>
        <end position="56"/>
    </location>
</feature>
<dbReference type="Proteomes" id="UP000482800">
    <property type="component" value="Unassembled WGS sequence"/>
</dbReference>
<dbReference type="EMBL" id="BLPF01000001">
    <property type="protein sequence ID" value="GFJ78316.1"/>
    <property type="molecule type" value="Genomic_DNA"/>
</dbReference>
<feature type="region of interest" description="Disordered" evidence="1">
    <location>
        <begin position="1"/>
        <end position="89"/>
    </location>
</feature>
<feature type="compositionally biased region" description="Basic residues" evidence="1">
    <location>
        <begin position="23"/>
        <end position="35"/>
    </location>
</feature>
<sequence>MDRCRYDTTAAITATGSSPAARSSHHRQPAGHKIRANSSTATSSSTGQHTADTTPPTGGLQPAVASGGGMNVAATFAATDTHPPSATPA</sequence>
<evidence type="ECO:0000313" key="2">
    <source>
        <dbReference type="EMBL" id="GFJ78316.1"/>
    </source>
</evidence>
<feature type="compositionally biased region" description="Polar residues" evidence="1">
    <location>
        <begin position="10"/>
        <end position="21"/>
    </location>
</feature>
<evidence type="ECO:0000256" key="1">
    <source>
        <dbReference type="SAM" id="MobiDB-lite"/>
    </source>
</evidence>
<dbReference type="RefSeq" id="WP_246273834.1">
    <property type="nucleotide sequence ID" value="NZ_BLPF01000001.1"/>
</dbReference>
<reference evidence="2 3" key="2">
    <citation type="submission" date="2020-03" db="EMBL/GenBank/DDBJ databases">
        <authorList>
            <person name="Ichikawa N."/>
            <person name="Kimura A."/>
            <person name="Kitahashi Y."/>
            <person name="Uohara A."/>
        </authorList>
    </citation>
    <scope>NUCLEOTIDE SEQUENCE [LARGE SCALE GENOMIC DNA]</scope>
    <source>
        <strain evidence="2 3">NBRC 108639</strain>
    </source>
</reference>
<protein>
    <submittedName>
        <fullName evidence="2">Uncharacterized protein</fullName>
    </submittedName>
</protein>
<accession>A0A6V8K8I1</accession>
<organism evidence="2 3">
    <name type="scientific">Phytohabitans houttuyneae</name>
    <dbReference type="NCBI Taxonomy" id="1076126"/>
    <lineage>
        <taxon>Bacteria</taxon>
        <taxon>Bacillati</taxon>
        <taxon>Actinomycetota</taxon>
        <taxon>Actinomycetes</taxon>
        <taxon>Micromonosporales</taxon>
        <taxon>Micromonosporaceae</taxon>
    </lineage>
</organism>
<name>A0A6V8K8I1_9ACTN</name>
<comment type="caution">
    <text evidence="2">The sequence shown here is derived from an EMBL/GenBank/DDBJ whole genome shotgun (WGS) entry which is preliminary data.</text>
</comment>
<dbReference type="AlphaFoldDB" id="A0A6V8K8I1"/>
<keyword evidence="3" id="KW-1185">Reference proteome</keyword>
<reference evidence="2 3" key="1">
    <citation type="submission" date="2020-03" db="EMBL/GenBank/DDBJ databases">
        <title>Whole genome shotgun sequence of Phytohabitans houttuyneae NBRC 108639.</title>
        <authorList>
            <person name="Komaki H."/>
            <person name="Tamura T."/>
        </authorList>
    </citation>
    <scope>NUCLEOTIDE SEQUENCE [LARGE SCALE GENOMIC DNA]</scope>
    <source>
        <strain evidence="2 3">NBRC 108639</strain>
    </source>
</reference>